<name>A0A9N9UCE8_9HYPO</name>
<dbReference type="AlphaFoldDB" id="A0A9N9UCE8"/>
<dbReference type="EMBL" id="CABFNO020001379">
    <property type="protein sequence ID" value="CAG9984157.1"/>
    <property type="molecule type" value="Genomic_DNA"/>
</dbReference>
<evidence type="ECO:0000256" key="1">
    <source>
        <dbReference type="ARBA" id="ARBA00006328"/>
    </source>
</evidence>
<accession>A0A9N9UCE8</accession>
<dbReference type="GO" id="GO:0005634">
    <property type="term" value="C:nucleus"/>
    <property type="evidence" value="ECO:0007669"/>
    <property type="project" value="TreeGrafter"/>
</dbReference>
<organism evidence="4 5">
    <name type="scientific">Clonostachys byssicola</name>
    <dbReference type="NCBI Taxonomy" id="160290"/>
    <lineage>
        <taxon>Eukaryota</taxon>
        <taxon>Fungi</taxon>
        <taxon>Dikarya</taxon>
        <taxon>Ascomycota</taxon>
        <taxon>Pezizomycotina</taxon>
        <taxon>Sordariomycetes</taxon>
        <taxon>Hypocreomycetidae</taxon>
        <taxon>Hypocreales</taxon>
        <taxon>Bionectriaceae</taxon>
        <taxon>Clonostachys</taxon>
    </lineage>
</organism>
<gene>
    <name evidence="4" type="ORF">CBYS24578_00008640</name>
</gene>
<evidence type="ECO:0000313" key="4">
    <source>
        <dbReference type="EMBL" id="CAG9984157.1"/>
    </source>
</evidence>
<feature type="domain" description="NmrA-like" evidence="3">
    <location>
        <begin position="1"/>
        <end position="327"/>
    </location>
</feature>
<dbReference type="InterPro" id="IPR008030">
    <property type="entry name" value="NmrA-like"/>
</dbReference>
<keyword evidence="2" id="KW-0521">NADP</keyword>
<dbReference type="InterPro" id="IPR036291">
    <property type="entry name" value="NAD(P)-bd_dom_sf"/>
</dbReference>
<reference evidence="5" key="1">
    <citation type="submission" date="2019-06" db="EMBL/GenBank/DDBJ databases">
        <authorList>
            <person name="Broberg M."/>
        </authorList>
    </citation>
    <scope>NUCLEOTIDE SEQUENCE [LARGE SCALE GENOMIC DNA]</scope>
</reference>
<dbReference type="SUPFAM" id="SSF51735">
    <property type="entry name" value="NAD(P)-binding Rossmann-fold domains"/>
    <property type="match status" value="1"/>
</dbReference>
<protein>
    <recommendedName>
        <fullName evidence="3">NmrA-like domain-containing protein</fullName>
    </recommendedName>
</protein>
<comment type="caution">
    <text evidence="4">The sequence shown here is derived from an EMBL/GenBank/DDBJ whole genome shotgun (WGS) entry which is preliminary data.</text>
</comment>
<dbReference type="Pfam" id="PF05368">
    <property type="entry name" value="NmrA"/>
    <property type="match status" value="1"/>
</dbReference>
<evidence type="ECO:0000256" key="2">
    <source>
        <dbReference type="ARBA" id="ARBA00022857"/>
    </source>
</evidence>
<dbReference type="PANTHER" id="PTHR42748">
    <property type="entry name" value="NITROGEN METABOLITE REPRESSION PROTEIN NMRA FAMILY MEMBER"/>
    <property type="match status" value="1"/>
</dbReference>
<dbReference type="PANTHER" id="PTHR42748:SF26">
    <property type="entry name" value="NMRA-LIKE DOMAIN-CONTAINING PROTEIN"/>
    <property type="match status" value="1"/>
</dbReference>
<dbReference type="OrthoDB" id="3358371at2759"/>
<evidence type="ECO:0000259" key="3">
    <source>
        <dbReference type="Pfam" id="PF05368"/>
    </source>
</evidence>
<keyword evidence="5" id="KW-1185">Reference proteome</keyword>
<proteinExistence type="inferred from homology"/>
<dbReference type="Proteomes" id="UP000754883">
    <property type="component" value="Unassembled WGS sequence"/>
</dbReference>
<sequence>MSKLIVIVGITGKQGGSVADVFLQDPTWRVRGLTRDPSRDTAKEWISKGVDMVAGDQDDLESLKAAFAGADVIYGVTDFAPPMYDAESHKVAAQQGISINEFAHNLEVRRGKNLAIAAASIPTLGRYVYSTLSDARKLSKGKYVHVYHFDSKATVAEYIKTAKEMEDLARKTSFLQVGLYADNWKSGFPEIQKNADHSFYHVGLGDGHTKLPFIWARKDVGVLVKGLVSAEGGKMLLGYSQNISWRQFMEIWAETLNVPLADNAHHQISEEALEDLLPAFPEGVLTQEFSECFAYFEEFGYDGGDPNVIHPKDVDVAENLTPLKEYIKSEDWSKILQ</sequence>
<dbReference type="Gene3D" id="3.90.25.10">
    <property type="entry name" value="UDP-galactose 4-epimerase, domain 1"/>
    <property type="match status" value="1"/>
</dbReference>
<dbReference type="Gene3D" id="3.40.50.720">
    <property type="entry name" value="NAD(P)-binding Rossmann-like Domain"/>
    <property type="match status" value="1"/>
</dbReference>
<comment type="similarity">
    <text evidence="1">Belongs to the NmrA-type oxidoreductase family.</text>
</comment>
<evidence type="ECO:0000313" key="5">
    <source>
        <dbReference type="Proteomes" id="UP000754883"/>
    </source>
</evidence>
<dbReference type="InterPro" id="IPR051164">
    <property type="entry name" value="NmrA-like_oxidored"/>
</dbReference>
<reference evidence="4 5" key="2">
    <citation type="submission" date="2021-10" db="EMBL/GenBank/DDBJ databases">
        <authorList>
            <person name="Piombo E."/>
        </authorList>
    </citation>
    <scope>NUCLEOTIDE SEQUENCE [LARGE SCALE GENOMIC DNA]</scope>
</reference>